<dbReference type="Proteomes" id="UP000182987">
    <property type="component" value="Chromosome"/>
</dbReference>
<protein>
    <submittedName>
        <fullName evidence="1">Uncharacterized protein</fullName>
    </submittedName>
</protein>
<organism evidence="1 2">
    <name type="scientific">Luteibacter rhizovicinus DSM 16549</name>
    <dbReference type="NCBI Taxonomy" id="1440763"/>
    <lineage>
        <taxon>Bacteria</taxon>
        <taxon>Pseudomonadati</taxon>
        <taxon>Pseudomonadota</taxon>
        <taxon>Gammaproteobacteria</taxon>
        <taxon>Lysobacterales</taxon>
        <taxon>Rhodanobacteraceae</taxon>
        <taxon>Luteibacter</taxon>
    </lineage>
</organism>
<evidence type="ECO:0000313" key="2">
    <source>
        <dbReference type="Proteomes" id="UP000182987"/>
    </source>
</evidence>
<accession>A0A0G9HES9</accession>
<gene>
    <name evidence="1" type="ORF">BJI69_11545</name>
</gene>
<dbReference type="AlphaFoldDB" id="A0A0G9HES9"/>
<evidence type="ECO:0000313" key="1">
    <source>
        <dbReference type="EMBL" id="APG04469.1"/>
    </source>
</evidence>
<reference evidence="2" key="1">
    <citation type="submission" date="2016-09" db="EMBL/GenBank/DDBJ databases">
        <authorList>
            <person name="Lysoe E."/>
        </authorList>
    </citation>
    <scope>NUCLEOTIDE SEQUENCE [LARGE SCALE GENOMIC DNA]</scope>
    <source>
        <strain evidence="2">LJ96T</strain>
    </source>
</reference>
<dbReference type="RefSeq" id="WP_046967012.1">
    <property type="nucleotide sequence ID" value="NZ_CP017480.1"/>
</dbReference>
<dbReference type="EMBL" id="CP017480">
    <property type="protein sequence ID" value="APG04469.1"/>
    <property type="molecule type" value="Genomic_DNA"/>
</dbReference>
<dbReference type="PATRIC" id="fig|1440763.5.peg.1163"/>
<name>A0A0G9HES9_9GAMM</name>
<sequence>MNDLEYLRQMRSLNRPVAPRRDLWAGIEARLDEAPVAAVPRRRRAQPWLMAAAIAGVAVLGGGIGLHLVAPTGSDGLASTNEVHWKPTDPRLSGAAVELDAARMELTQAMQDSPDSAALQRLLLKTERQRDRLRNLEKQAG</sequence>
<dbReference type="STRING" id="1440763.BJI69_11545"/>
<dbReference type="OrthoDB" id="5956808at2"/>
<dbReference type="KEGG" id="lrz:BJI69_11545"/>
<proteinExistence type="predicted"/>
<keyword evidence="2" id="KW-1185">Reference proteome</keyword>